<dbReference type="GO" id="GO:0000981">
    <property type="term" value="F:DNA-binding transcription factor activity, RNA polymerase II-specific"/>
    <property type="evidence" value="ECO:0007669"/>
    <property type="project" value="TreeGrafter"/>
</dbReference>
<evidence type="ECO:0000256" key="6">
    <source>
        <dbReference type="RuleBase" id="RU000682"/>
    </source>
</evidence>
<dbReference type="AlphaFoldDB" id="A0A915CT08"/>
<reference evidence="10" key="1">
    <citation type="submission" date="2022-11" db="UniProtKB">
        <authorList>
            <consortium name="WormBaseParasite"/>
        </authorList>
    </citation>
    <scope>IDENTIFICATION</scope>
</reference>
<proteinExistence type="predicted"/>
<dbReference type="InterPro" id="IPR009057">
    <property type="entry name" value="Homeodomain-like_sf"/>
</dbReference>
<organism evidence="9 10">
    <name type="scientific">Ditylenchus dipsaci</name>
    <dbReference type="NCBI Taxonomy" id="166011"/>
    <lineage>
        <taxon>Eukaryota</taxon>
        <taxon>Metazoa</taxon>
        <taxon>Ecdysozoa</taxon>
        <taxon>Nematoda</taxon>
        <taxon>Chromadorea</taxon>
        <taxon>Rhabditida</taxon>
        <taxon>Tylenchina</taxon>
        <taxon>Tylenchomorpha</taxon>
        <taxon>Sphaerularioidea</taxon>
        <taxon>Anguinidae</taxon>
        <taxon>Anguininae</taxon>
        <taxon>Ditylenchus</taxon>
    </lineage>
</organism>
<feature type="DNA-binding region" description="Homeobox" evidence="5">
    <location>
        <begin position="35"/>
        <end position="94"/>
    </location>
</feature>
<dbReference type="InterPro" id="IPR001356">
    <property type="entry name" value="HD"/>
</dbReference>
<evidence type="ECO:0000256" key="1">
    <source>
        <dbReference type="ARBA" id="ARBA00004123"/>
    </source>
</evidence>
<dbReference type="PANTHER" id="PTHR24339:SF28">
    <property type="entry name" value="E5-RELATED"/>
    <property type="match status" value="1"/>
</dbReference>
<evidence type="ECO:0000256" key="4">
    <source>
        <dbReference type="ARBA" id="ARBA00023242"/>
    </source>
</evidence>
<keyword evidence="2 5" id="KW-0238">DNA-binding</keyword>
<dbReference type="GO" id="GO:0007420">
    <property type="term" value="P:brain development"/>
    <property type="evidence" value="ECO:0007669"/>
    <property type="project" value="TreeGrafter"/>
</dbReference>
<feature type="domain" description="Homeobox" evidence="8">
    <location>
        <begin position="33"/>
        <end position="93"/>
    </location>
</feature>
<evidence type="ECO:0000256" key="5">
    <source>
        <dbReference type="PROSITE-ProRule" id="PRU00108"/>
    </source>
</evidence>
<protein>
    <submittedName>
        <fullName evidence="10">Homeobox domain-containing protein</fullName>
    </submittedName>
</protein>
<evidence type="ECO:0000256" key="7">
    <source>
        <dbReference type="SAM" id="MobiDB-lite"/>
    </source>
</evidence>
<accession>A0A915CT08</accession>
<name>A0A915CT08_9BILA</name>
<dbReference type="GO" id="GO:0000978">
    <property type="term" value="F:RNA polymerase II cis-regulatory region sequence-specific DNA binding"/>
    <property type="evidence" value="ECO:0007669"/>
    <property type="project" value="TreeGrafter"/>
</dbReference>
<evidence type="ECO:0000259" key="8">
    <source>
        <dbReference type="PROSITE" id="PS50071"/>
    </source>
</evidence>
<feature type="region of interest" description="Disordered" evidence="7">
    <location>
        <begin position="101"/>
        <end position="120"/>
    </location>
</feature>
<dbReference type="Proteomes" id="UP000887574">
    <property type="component" value="Unplaced"/>
</dbReference>
<evidence type="ECO:0000256" key="3">
    <source>
        <dbReference type="ARBA" id="ARBA00023155"/>
    </source>
</evidence>
<dbReference type="PANTHER" id="PTHR24339">
    <property type="entry name" value="HOMEOBOX PROTEIN EMX-RELATED"/>
    <property type="match status" value="1"/>
</dbReference>
<sequence>MRKEVPEYCQVMRVKGPDGAVKELYFPKALDLSRPKRPRTTFSTAQLDVLESEFQANPYLVGKDRKRLASALMLSETQVKVWFQNRRTKISVHKKCKAHVDQPLSRGSTTAQNAEPPLKSMTSNGLNLSIENWNSTFVSNIPYNFLPSSLPSFVVSASNIQAMNQLYQENARKTERH</sequence>
<dbReference type="SUPFAM" id="SSF46689">
    <property type="entry name" value="Homeodomain-like"/>
    <property type="match status" value="1"/>
</dbReference>
<dbReference type="Gene3D" id="1.10.10.60">
    <property type="entry name" value="Homeodomain-like"/>
    <property type="match status" value="1"/>
</dbReference>
<evidence type="ECO:0000313" key="10">
    <source>
        <dbReference type="WBParaSite" id="jg12125"/>
    </source>
</evidence>
<dbReference type="GO" id="GO:0005634">
    <property type="term" value="C:nucleus"/>
    <property type="evidence" value="ECO:0007669"/>
    <property type="project" value="UniProtKB-SubCell"/>
</dbReference>
<dbReference type="InterPro" id="IPR050877">
    <property type="entry name" value="EMX-VAX-Noto_Homeobox_TFs"/>
</dbReference>
<dbReference type="WBParaSite" id="jg12125">
    <property type="protein sequence ID" value="jg12125"/>
    <property type="gene ID" value="jg12125"/>
</dbReference>
<dbReference type="Pfam" id="PF00046">
    <property type="entry name" value="Homeodomain"/>
    <property type="match status" value="1"/>
</dbReference>
<dbReference type="PROSITE" id="PS50071">
    <property type="entry name" value="HOMEOBOX_2"/>
    <property type="match status" value="1"/>
</dbReference>
<keyword evidence="3 5" id="KW-0371">Homeobox</keyword>
<dbReference type="SMART" id="SM00389">
    <property type="entry name" value="HOX"/>
    <property type="match status" value="1"/>
</dbReference>
<keyword evidence="4 5" id="KW-0539">Nucleus</keyword>
<dbReference type="CDD" id="cd00086">
    <property type="entry name" value="homeodomain"/>
    <property type="match status" value="1"/>
</dbReference>
<evidence type="ECO:0000256" key="2">
    <source>
        <dbReference type="ARBA" id="ARBA00023125"/>
    </source>
</evidence>
<comment type="subcellular location">
    <subcellularLocation>
        <location evidence="1 5 6">Nucleus</location>
    </subcellularLocation>
</comment>
<evidence type="ECO:0000313" key="9">
    <source>
        <dbReference type="Proteomes" id="UP000887574"/>
    </source>
</evidence>
<keyword evidence="9" id="KW-1185">Reference proteome</keyword>
<dbReference type="GO" id="GO:0030182">
    <property type="term" value="P:neuron differentiation"/>
    <property type="evidence" value="ECO:0007669"/>
    <property type="project" value="TreeGrafter"/>
</dbReference>